<dbReference type="InterPro" id="IPR009003">
    <property type="entry name" value="Peptidase_S1_PA"/>
</dbReference>
<dbReference type="InterPro" id="IPR033116">
    <property type="entry name" value="TRYPSIN_SER"/>
</dbReference>
<dbReference type="STRING" id="299467.A0A443SD47"/>
<accession>A0A443SD47</accession>
<dbReference type="InterPro" id="IPR001314">
    <property type="entry name" value="Peptidase_S1A"/>
</dbReference>
<dbReference type="PROSITE" id="PS00134">
    <property type="entry name" value="TRYPSIN_HIS"/>
    <property type="match status" value="1"/>
</dbReference>
<evidence type="ECO:0000313" key="5">
    <source>
        <dbReference type="EMBL" id="RWS25430.1"/>
    </source>
</evidence>
<dbReference type="AlphaFoldDB" id="A0A443SD47"/>
<dbReference type="EMBL" id="NCKV01003719">
    <property type="protein sequence ID" value="RWS25430.1"/>
    <property type="molecule type" value="Genomic_DNA"/>
</dbReference>
<reference evidence="5 6" key="1">
    <citation type="journal article" date="2018" name="Gigascience">
        <title>Genomes of trombidid mites reveal novel predicted allergens and laterally-transferred genes associated with secondary metabolism.</title>
        <authorList>
            <person name="Dong X."/>
            <person name="Chaisiri K."/>
            <person name="Xia D."/>
            <person name="Armstrong S.D."/>
            <person name="Fang Y."/>
            <person name="Donnelly M.J."/>
            <person name="Kadowaki T."/>
            <person name="McGarry J.W."/>
            <person name="Darby A.C."/>
            <person name="Makepeace B.L."/>
        </authorList>
    </citation>
    <scope>NUCLEOTIDE SEQUENCE [LARGE SCALE GENOMIC DNA]</scope>
    <source>
        <strain evidence="5">UoL-UT</strain>
    </source>
</reference>
<organism evidence="5 6">
    <name type="scientific">Leptotrombidium deliense</name>
    <dbReference type="NCBI Taxonomy" id="299467"/>
    <lineage>
        <taxon>Eukaryota</taxon>
        <taxon>Metazoa</taxon>
        <taxon>Ecdysozoa</taxon>
        <taxon>Arthropoda</taxon>
        <taxon>Chelicerata</taxon>
        <taxon>Arachnida</taxon>
        <taxon>Acari</taxon>
        <taxon>Acariformes</taxon>
        <taxon>Trombidiformes</taxon>
        <taxon>Prostigmata</taxon>
        <taxon>Anystina</taxon>
        <taxon>Parasitengona</taxon>
        <taxon>Trombiculoidea</taxon>
        <taxon>Trombiculidae</taxon>
        <taxon>Leptotrombidium</taxon>
    </lineage>
</organism>
<evidence type="ECO:0000256" key="2">
    <source>
        <dbReference type="ARBA" id="ARBA00024195"/>
    </source>
</evidence>
<dbReference type="FunFam" id="2.40.10.10:FF:000068">
    <property type="entry name" value="transmembrane protease serine 2"/>
    <property type="match status" value="1"/>
</dbReference>
<dbReference type="GO" id="GO:0006508">
    <property type="term" value="P:proteolysis"/>
    <property type="evidence" value="ECO:0007669"/>
    <property type="project" value="UniProtKB-KW"/>
</dbReference>
<dbReference type="InterPro" id="IPR043504">
    <property type="entry name" value="Peptidase_S1_PA_chymotrypsin"/>
</dbReference>
<dbReference type="PROSITE" id="PS50240">
    <property type="entry name" value="TRYPSIN_DOM"/>
    <property type="match status" value="1"/>
</dbReference>
<dbReference type="Proteomes" id="UP000288716">
    <property type="component" value="Unassembled WGS sequence"/>
</dbReference>
<keyword evidence="3" id="KW-0378">Hydrolase</keyword>
<dbReference type="SUPFAM" id="SSF50494">
    <property type="entry name" value="Trypsin-like serine proteases"/>
    <property type="match status" value="1"/>
</dbReference>
<dbReference type="Pfam" id="PF00089">
    <property type="entry name" value="Trypsin"/>
    <property type="match status" value="1"/>
</dbReference>
<dbReference type="SMART" id="SM00020">
    <property type="entry name" value="Tryp_SPc"/>
    <property type="match status" value="1"/>
</dbReference>
<evidence type="ECO:0000256" key="1">
    <source>
        <dbReference type="ARBA" id="ARBA00023157"/>
    </source>
</evidence>
<dbReference type="InterPro" id="IPR018114">
    <property type="entry name" value="TRYPSIN_HIS"/>
</dbReference>
<feature type="domain" description="Peptidase S1" evidence="4">
    <location>
        <begin position="14"/>
        <end position="242"/>
    </location>
</feature>
<dbReference type="OrthoDB" id="6493914at2759"/>
<protein>
    <submittedName>
        <fullName evidence="5">Polyserase-2-like protein</fullName>
    </submittedName>
</protein>
<dbReference type="PANTHER" id="PTHR24256">
    <property type="entry name" value="TRYPTASE-RELATED"/>
    <property type="match status" value="1"/>
</dbReference>
<dbReference type="InterPro" id="IPR001254">
    <property type="entry name" value="Trypsin_dom"/>
</dbReference>
<proteinExistence type="inferred from homology"/>
<dbReference type="CDD" id="cd00190">
    <property type="entry name" value="Tryp_SPc"/>
    <property type="match status" value="1"/>
</dbReference>
<dbReference type="VEuPathDB" id="VectorBase:LDEU006611"/>
<dbReference type="Gene3D" id="2.40.10.10">
    <property type="entry name" value="Trypsin-like serine proteases"/>
    <property type="match status" value="1"/>
</dbReference>
<dbReference type="PROSITE" id="PS00135">
    <property type="entry name" value="TRYPSIN_SER"/>
    <property type="match status" value="1"/>
</dbReference>
<sequence length="252" mass="27223">MLDCGKQGSGKTRIVNGTPVGMDTYPWMVALVSTVTKRQFCGGTLINDQWILTAAHCVPNTTPNDVVVGASIVQISAGTRENLHFVDSIWTHPDYVGPDDGLQNDIALLHLSNPVQFSRTLSPICLPNANQLNFTNLFNIGWGKVGVDSDASNDLLYIDTKQSQECYSFFALANFGDKQICTHALGNGICQGDSGGPLSSRNNGYITQVGINSYVYKGTCGVAPDVMTRVSSYLSDIYSVTKGANWCRNPNN</sequence>
<evidence type="ECO:0000256" key="3">
    <source>
        <dbReference type="RuleBase" id="RU363034"/>
    </source>
</evidence>
<keyword evidence="6" id="KW-1185">Reference proteome</keyword>
<keyword evidence="1" id="KW-1015">Disulfide bond</keyword>
<dbReference type="GO" id="GO:0004252">
    <property type="term" value="F:serine-type endopeptidase activity"/>
    <property type="evidence" value="ECO:0007669"/>
    <property type="project" value="InterPro"/>
</dbReference>
<keyword evidence="3" id="KW-0720">Serine protease</keyword>
<evidence type="ECO:0000259" key="4">
    <source>
        <dbReference type="PROSITE" id="PS50240"/>
    </source>
</evidence>
<comment type="caution">
    <text evidence="5">The sequence shown here is derived from an EMBL/GenBank/DDBJ whole genome shotgun (WGS) entry which is preliminary data.</text>
</comment>
<dbReference type="InterPro" id="IPR051487">
    <property type="entry name" value="Ser/Thr_Proteases_Immune/Dev"/>
</dbReference>
<gene>
    <name evidence="5" type="ORF">B4U80_13080</name>
</gene>
<name>A0A443SD47_9ACAR</name>
<keyword evidence="3" id="KW-0645">Protease</keyword>
<dbReference type="PRINTS" id="PR00722">
    <property type="entry name" value="CHYMOTRYPSIN"/>
</dbReference>
<comment type="similarity">
    <text evidence="2">Belongs to the peptidase S1 family. CLIP subfamily.</text>
</comment>
<evidence type="ECO:0000313" key="6">
    <source>
        <dbReference type="Proteomes" id="UP000288716"/>
    </source>
</evidence>